<dbReference type="PANTHER" id="PTHR19384">
    <property type="entry name" value="NITRIC OXIDE SYNTHASE-RELATED"/>
    <property type="match status" value="1"/>
</dbReference>
<dbReference type="InterPro" id="IPR029039">
    <property type="entry name" value="Flavoprotein-like_sf"/>
</dbReference>
<evidence type="ECO:0000313" key="13">
    <source>
        <dbReference type="Proteomes" id="UP000001996"/>
    </source>
</evidence>
<comment type="function">
    <text evidence="9">NADPH-dependent reductase which is a central component of the cytosolic iron-sulfur (Fe-S) protein assembly (CIA) machinery. Transfers electrons from NADPH via its FAD and FMN prosthetic groups to the [2Fe-2S] cluster of DRE2, another key component of the CIA machinery. In turn, this reduced cluster provides electrons for assembly of cytosolic iron-sulfur cluster proteins. Positively controls H(2)O(2)-induced cell death.</text>
</comment>
<feature type="binding site" evidence="9">
    <location>
        <begin position="412"/>
        <end position="415"/>
    </location>
    <ligand>
        <name>FAD</name>
        <dbReference type="ChEBI" id="CHEBI:57692"/>
    </ligand>
</feature>
<dbReference type="GO" id="GO:0010181">
    <property type="term" value="F:FMN binding"/>
    <property type="evidence" value="ECO:0007669"/>
    <property type="project" value="UniProtKB-UniRule"/>
</dbReference>
<dbReference type="InterPro" id="IPR001433">
    <property type="entry name" value="OxRdtase_FAD/NAD-bd"/>
</dbReference>
<evidence type="ECO:0000313" key="12">
    <source>
        <dbReference type="EMBL" id="EDK43058.1"/>
    </source>
</evidence>
<dbReference type="Gene3D" id="1.20.990.10">
    <property type="entry name" value="NADPH-cytochrome p450 Reductase, Chain A, domain 3"/>
    <property type="match status" value="1"/>
</dbReference>
<reference evidence="12 13" key="1">
    <citation type="journal article" date="2009" name="Nature">
        <title>Evolution of pathogenicity and sexual reproduction in eight Candida genomes.</title>
        <authorList>
            <person name="Butler G."/>
            <person name="Rasmussen M.D."/>
            <person name="Lin M.F."/>
            <person name="Santos M.A."/>
            <person name="Sakthikumar S."/>
            <person name="Munro C.A."/>
            <person name="Rheinbay E."/>
            <person name="Grabherr M."/>
            <person name="Forche A."/>
            <person name="Reedy J.L."/>
            <person name="Agrafioti I."/>
            <person name="Arnaud M.B."/>
            <person name="Bates S."/>
            <person name="Brown A.J."/>
            <person name="Brunke S."/>
            <person name="Costanzo M.C."/>
            <person name="Fitzpatrick D.A."/>
            <person name="de Groot P.W."/>
            <person name="Harris D."/>
            <person name="Hoyer L.L."/>
            <person name="Hube B."/>
            <person name="Klis F.M."/>
            <person name="Kodira C."/>
            <person name="Lennard N."/>
            <person name="Logue M.E."/>
            <person name="Martin R."/>
            <person name="Neiman A.M."/>
            <person name="Nikolaou E."/>
            <person name="Quail M.A."/>
            <person name="Quinn J."/>
            <person name="Santos M.C."/>
            <person name="Schmitzberger F.F."/>
            <person name="Sherlock G."/>
            <person name="Shah P."/>
            <person name="Silverstein K.A."/>
            <person name="Skrzypek M.S."/>
            <person name="Soll D."/>
            <person name="Staggs R."/>
            <person name="Stansfield I."/>
            <person name="Stumpf M.P."/>
            <person name="Sudbery P.E."/>
            <person name="Srikantha T."/>
            <person name="Zeng Q."/>
            <person name="Berman J."/>
            <person name="Berriman M."/>
            <person name="Heitman J."/>
            <person name="Gow N.A."/>
            <person name="Lorenz M.C."/>
            <person name="Birren B.W."/>
            <person name="Kellis M."/>
            <person name="Cuomo C.A."/>
        </authorList>
    </citation>
    <scope>NUCLEOTIDE SEQUENCE [LARGE SCALE GENOMIC DNA]</scope>
    <source>
        <strain evidence="13">ATCC 11503 / BCRC 21390 / CBS 2605 / JCM 1781 / NBRC 1676 / NRRL YB-4239</strain>
    </source>
</reference>
<dbReference type="FunFam" id="3.40.50.80:FF:000030">
    <property type="entry name" value="NADPH-dependent diflavin oxidoreductase 1"/>
    <property type="match status" value="1"/>
</dbReference>
<dbReference type="InterPro" id="IPR017938">
    <property type="entry name" value="Riboflavin_synthase-like_b-brl"/>
</dbReference>
<dbReference type="GO" id="GO:0006809">
    <property type="term" value="P:nitric oxide biosynthetic process"/>
    <property type="evidence" value="ECO:0007669"/>
    <property type="project" value="EnsemblFungi"/>
</dbReference>
<keyword evidence="4 9" id="KW-0285">Flavoprotein</keyword>
<dbReference type="InterPro" id="IPR008254">
    <property type="entry name" value="Flavodoxin/NO_synth"/>
</dbReference>
<keyword evidence="6 9" id="KW-0274">FAD</keyword>
<feature type="binding site" evidence="9">
    <location>
        <position position="350"/>
    </location>
    <ligand>
        <name>FAD</name>
        <dbReference type="ChEBI" id="CHEBI:57692"/>
    </ligand>
</feature>
<comment type="catalytic activity">
    <reaction evidence="9">
        <text>2 oxidized [2Fe-2S]-[protein] + NADPH = 2 reduced [2Fe-2S]-[protein] + NADP(+) + H(+)</text>
        <dbReference type="Rhea" id="RHEA:67716"/>
        <dbReference type="Rhea" id="RHEA-COMP:17327"/>
        <dbReference type="Rhea" id="RHEA-COMP:17328"/>
        <dbReference type="ChEBI" id="CHEBI:15378"/>
        <dbReference type="ChEBI" id="CHEBI:33737"/>
        <dbReference type="ChEBI" id="CHEBI:33738"/>
        <dbReference type="ChEBI" id="CHEBI:57783"/>
        <dbReference type="ChEBI" id="CHEBI:58349"/>
    </reaction>
</comment>
<comment type="similarity">
    <text evidence="9">In the C-terminal section; belongs to the flavoprotein pyridine nucleotide cytochrome reductase family.</text>
</comment>
<dbReference type="GO" id="GO:0097361">
    <property type="term" value="C:cytosolic [4Fe-4S] assembly targeting complex"/>
    <property type="evidence" value="ECO:0007669"/>
    <property type="project" value="EnsemblFungi"/>
</dbReference>
<sequence length="586" mass="67598">MTDRITILYGSETGNAEEYAKYLKQRLRSYNLKAKLSTLDGFPLKQLITDTDYLIIICSTTGQGELPRNAKSFMKFILKKKLPHDLFQHLHFTTFGLGDSSYVKYNYAIKKIHARMTQLGCQELSPRCEADEMSPEGVDGFYLEWETQLIAALSQKISIVKQIDDQVVPIPEFKVIMGKSKEDEAKAFVEANTKALSDNSLLPKIYNNLRHGTVFANERITAKDHFQDVRHIKIKSKDLDYKVGDTISLYPCNFDEDVQALLELQPQWLAIADKQLRIKNLIDQEIHITLRSLIKYHLDIMSIPRRSFFSMLWRFCDNGTEDGQREQDKLREFGAFDDPEELYNYANRPRRLILETITEFSNLNIPVSYILDLVPLIKPRMFSIASRPNADEVELVVAIVEYKTILRRTRKGLCTRWLKSLEPGDEIVFSFDKSPFVIDNDSPIIMVAPGTGVAPMKSLIDNLLYQNSTQEMFLFFGCRFEERDHLIKNFWEKVPNLHIMNCFSRDAESKYKYVQDALIDQASLVGDLVCNQNAKIFVCGSSGKMPREVKLTFVEIIKRFLKVDDAQAQLFVNALEDTGRYKEDAW</sequence>
<feature type="binding site" evidence="9">
    <location>
        <begin position="59"/>
        <end position="62"/>
    </location>
    <ligand>
        <name>FMN</name>
        <dbReference type="ChEBI" id="CHEBI:58210"/>
    </ligand>
</feature>
<feature type="binding site" evidence="9">
    <location>
        <position position="132"/>
    </location>
    <ligand>
        <name>FMN</name>
        <dbReference type="ChEBI" id="CHEBI:58210"/>
    </ligand>
</feature>
<dbReference type="InterPro" id="IPR023173">
    <property type="entry name" value="NADPH_Cyt_P450_Rdtase_alpha"/>
</dbReference>
<dbReference type="GO" id="GO:0016651">
    <property type="term" value="F:oxidoreductase activity, acting on NAD(P)H"/>
    <property type="evidence" value="ECO:0007669"/>
    <property type="project" value="UniProtKB-UniRule"/>
</dbReference>
<keyword evidence="13" id="KW-1185">Reference proteome</keyword>
<comment type="caution">
    <text evidence="9">Lacks conserved residue(s) required for the propagation of feature annotation.</text>
</comment>
<dbReference type="FunCoup" id="A5DV50">
    <property type="interactions" value="716"/>
</dbReference>
<evidence type="ECO:0000259" key="11">
    <source>
        <dbReference type="PROSITE" id="PS51384"/>
    </source>
</evidence>
<dbReference type="PRINTS" id="PR00371">
    <property type="entry name" value="FPNCR"/>
</dbReference>
<dbReference type="KEGG" id="lel:PVL30_001205"/>
<feature type="binding site" evidence="9">
    <location>
        <begin position="380"/>
        <end position="383"/>
    </location>
    <ligand>
        <name>FAD</name>
        <dbReference type="ChEBI" id="CHEBI:57692"/>
    </ligand>
</feature>
<dbReference type="OMA" id="DIMSIPR"/>
<accession>A5DV50</accession>
<comment type="similarity">
    <text evidence="9">Belongs to the NADPH-dependent diflavin oxidoreductase NDOR1 family.</text>
</comment>
<dbReference type="SUPFAM" id="SSF52343">
    <property type="entry name" value="Ferredoxin reductase-like, C-terminal NADP-linked domain"/>
    <property type="match status" value="1"/>
</dbReference>
<dbReference type="PRINTS" id="PR00369">
    <property type="entry name" value="FLAVODOXIN"/>
</dbReference>
<feature type="domain" description="Flavodoxin-like" evidence="10">
    <location>
        <begin position="5"/>
        <end position="150"/>
    </location>
</feature>
<dbReference type="Pfam" id="PF00175">
    <property type="entry name" value="NAD_binding_1"/>
    <property type="match status" value="1"/>
</dbReference>
<evidence type="ECO:0000256" key="9">
    <source>
        <dbReference type="HAMAP-Rule" id="MF_03178"/>
    </source>
</evidence>
<feature type="binding site" evidence="9">
    <location>
        <begin position="504"/>
        <end position="505"/>
    </location>
    <ligand>
        <name>NADP(+)</name>
        <dbReference type="ChEBI" id="CHEBI:58349"/>
    </ligand>
</feature>
<dbReference type="GO" id="GO:0005829">
    <property type="term" value="C:cytosol"/>
    <property type="evidence" value="ECO:0007669"/>
    <property type="project" value="EnsemblFungi"/>
</dbReference>
<evidence type="ECO:0000256" key="8">
    <source>
        <dbReference type="ARBA" id="ARBA00023002"/>
    </source>
</evidence>
<dbReference type="InterPro" id="IPR001709">
    <property type="entry name" value="Flavoprot_Pyr_Nucl_cyt_Rdtase"/>
</dbReference>
<dbReference type="GO" id="GO:0016226">
    <property type="term" value="P:iron-sulfur cluster assembly"/>
    <property type="evidence" value="ECO:0007669"/>
    <property type="project" value="UniProtKB-UniRule"/>
</dbReference>
<dbReference type="GO" id="GO:0034599">
    <property type="term" value="P:cellular response to oxidative stress"/>
    <property type="evidence" value="ECO:0007669"/>
    <property type="project" value="EnsemblFungi"/>
</dbReference>
<dbReference type="OrthoDB" id="1856718at2759"/>
<dbReference type="GO" id="GO:0045429">
    <property type="term" value="P:positive regulation of nitric oxide biosynthetic process"/>
    <property type="evidence" value="ECO:0007669"/>
    <property type="project" value="EnsemblFungi"/>
</dbReference>
<dbReference type="Gene3D" id="2.40.30.10">
    <property type="entry name" value="Translation factors"/>
    <property type="match status" value="1"/>
</dbReference>
<evidence type="ECO:0000256" key="7">
    <source>
        <dbReference type="ARBA" id="ARBA00022857"/>
    </source>
</evidence>
<dbReference type="PROSITE" id="PS51384">
    <property type="entry name" value="FAD_FR"/>
    <property type="match status" value="1"/>
</dbReference>
<feature type="binding site" evidence="9">
    <location>
        <begin position="97"/>
        <end position="106"/>
    </location>
    <ligand>
        <name>FMN</name>
        <dbReference type="ChEBI" id="CHEBI:58210"/>
    </ligand>
</feature>
<feature type="binding site" evidence="9">
    <location>
        <begin position="511"/>
        <end position="515"/>
    </location>
    <ligand>
        <name>NADP(+)</name>
        <dbReference type="ChEBI" id="CHEBI:58349"/>
    </ligand>
</feature>
<feature type="binding site" evidence="9">
    <location>
        <begin position="11"/>
        <end position="16"/>
    </location>
    <ligand>
        <name>FMN</name>
        <dbReference type="ChEBI" id="CHEBI:58210"/>
    </ligand>
</feature>
<dbReference type="GO" id="GO:0050660">
    <property type="term" value="F:flavin adenine dinucleotide binding"/>
    <property type="evidence" value="ECO:0007669"/>
    <property type="project" value="UniProtKB-UniRule"/>
</dbReference>
<dbReference type="InterPro" id="IPR001094">
    <property type="entry name" value="Flavdoxin-like"/>
</dbReference>
<keyword evidence="5 9" id="KW-0288">FMN</keyword>
<evidence type="ECO:0000256" key="3">
    <source>
        <dbReference type="ARBA" id="ARBA00022490"/>
    </source>
</evidence>
<dbReference type="EC" id="1.18.1.-" evidence="9"/>
<feature type="domain" description="FAD-binding FR-type" evidence="11">
    <location>
        <begin position="207"/>
        <end position="439"/>
    </location>
</feature>
<name>A5DV50_LODEL</name>
<dbReference type="Gene3D" id="3.40.50.360">
    <property type="match status" value="1"/>
</dbReference>
<dbReference type="Gene3D" id="3.40.50.80">
    <property type="entry name" value="Nucleotide-binding domain of ferredoxin-NADP reductase (FNR) module"/>
    <property type="match status" value="1"/>
</dbReference>
<dbReference type="EMBL" id="CH981524">
    <property type="protein sequence ID" value="EDK43058.1"/>
    <property type="molecule type" value="Genomic_DNA"/>
</dbReference>
<organism evidence="12 13">
    <name type="scientific">Lodderomyces elongisporus (strain ATCC 11503 / CBS 2605 / JCM 1781 / NBRC 1676 / NRRL YB-4239)</name>
    <name type="common">Yeast</name>
    <name type="synonym">Saccharomyces elongisporus</name>
    <dbReference type="NCBI Taxonomy" id="379508"/>
    <lineage>
        <taxon>Eukaryota</taxon>
        <taxon>Fungi</taxon>
        <taxon>Dikarya</taxon>
        <taxon>Ascomycota</taxon>
        <taxon>Saccharomycotina</taxon>
        <taxon>Pichiomycetes</taxon>
        <taxon>Debaryomycetaceae</taxon>
        <taxon>Candida/Lodderomyces clade</taxon>
        <taxon>Lodderomyces</taxon>
    </lineage>
</organism>
<dbReference type="InParanoid" id="A5DV50"/>
<feature type="binding site" evidence="9">
    <location>
        <position position="586"/>
    </location>
    <ligand>
        <name>FAD</name>
        <dbReference type="ChEBI" id="CHEBI:57692"/>
    </ligand>
</feature>
<dbReference type="eggNOG" id="KOG1159">
    <property type="taxonomic scope" value="Eukaryota"/>
</dbReference>
<dbReference type="SUPFAM" id="SSF63380">
    <property type="entry name" value="Riboflavin synthase domain-like"/>
    <property type="match status" value="1"/>
</dbReference>
<dbReference type="HOGENOM" id="CLU_001570_17_6_1"/>
<keyword evidence="3 9" id="KW-0963">Cytoplasm</keyword>
<dbReference type="GO" id="GO:0160246">
    <property type="term" value="F:NADPH-iron-sulfur [2Fe-2S] protein oxidoreductase activity"/>
    <property type="evidence" value="ECO:0007669"/>
    <property type="project" value="EnsemblFungi"/>
</dbReference>
<evidence type="ECO:0000256" key="2">
    <source>
        <dbReference type="ARBA" id="ARBA00001974"/>
    </source>
</evidence>
<keyword evidence="8 9" id="KW-0560">Oxidoreductase</keyword>
<dbReference type="InterPro" id="IPR017927">
    <property type="entry name" value="FAD-bd_FR_type"/>
</dbReference>
<keyword evidence="7 9" id="KW-0521">NADP</keyword>
<evidence type="ECO:0000259" key="10">
    <source>
        <dbReference type="PROSITE" id="PS50902"/>
    </source>
</evidence>
<protein>
    <recommendedName>
        <fullName evidence="9">NADPH-dependent diflavin oxidoreductase 1</fullName>
        <ecNumber evidence="9">1.18.1.-</ecNumber>
    </recommendedName>
    <alternativeName>
        <fullName evidence="9">NADPH-dependent FMN and FAD-containing oxidoreductase</fullName>
    </alternativeName>
</protein>
<dbReference type="VEuPathDB" id="FungiDB:LELG_01236"/>
<dbReference type="PROSITE" id="PS50902">
    <property type="entry name" value="FLAVODOXIN_LIKE"/>
    <property type="match status" value="1"/>
</dbReference>
<dbReference type="InterPro" id="IPR039261">
    <property type="entry name" value="FNR_nucleotide-bd"/>
</dbReference>
<comment type="similarity">
    <text evidence="9">In the N-terminal section; belongs to the flavodoxin family.</text>
</comment>
<dbReference type="Pfam" id="PF00667">
    <property type="entry name" value="FAD_binding_1"/>
    <property type="match status" value="1"/>
</dbReference>
<comment type="subunit">
    <text evidence="9">Interacts with DRE2; as part of the cytosolic iron-sulfur (Fe-S) protein assembly (CIA) machinery.</text>
</comment>
<comment type="cofactor">
    <cofactor evidence="1 9">
        <name>FMN</name>
        <dbReference type="ChEBI" id="CHEBI:58210"/>
    </cofactor>
</comment>
<dbReference type="HAMAP" id="MF_03178">
    <property type="entry name" value="NDOR1"/>
    <property type="match status" value="1"/>
</dbReference>
<evidence type="ECO:0000256" key="1">
    <source>
        <dbReference type="ARBA" id="ARBA00001917"/>
    </source>
</evidence>
<dbReference type="InterPro" id="IPR028879">
    <property type="entry name" value="NDOR1"/>
</dbReference>
<dbReference type="Pfam" id="PF00258">
    <property type="entry name" value="Flavodoxin_1"/>
    <property type="match status" value="1"/>
</dbReference>
<dbReference type="AlphaFoldDB" id="A5DV50"/>
<dbReference type="GO" id="GO:0050661">
    <property type="term" value="F:NADP binding"/>
    <property type="evidence" value="ECO:0007669"/>
    <property type="project" value="UniProtKB-UniRule"/>
</dbReference>
<gene>
    <name evidence="9" type="primary">TAH18</name>
    <name evidence="12" type="ORF">LELG_01236</name>
</gene>
<dbReference type="Proteomes" id="UP000001996">
    <property type="component" value="Unassembled WGS sequence"/>
</dbReference>
<proteinExistence type="inferred from homology"/>
<evidence type="ECO:0000256" key="6">
    <source>
        <dbReference type="ARBA" id="ARBA00022827"/>
    </source>
</evidence>
<dbReference type="GeneID" id="5235929"/>
<keyword evidence="9" id="KW-0496">Mitochondrion</keyword>
<dbReference type="PANTHER" id="PTHR19384:SF10">
    <property type="entry name" value="NADPH-DEPENDENT DIFLAVIN OXIDOREDUCTASE 1"/>
    <property type="match status" value="1"/>
</dbReference>
<evidence type="ECO:0000256" key="4">
    <source>
        <dbReference type="ARBA" id="ARBA00022630"/>
    </source>
</evidence>
<dbReference type="GO" id="GO:0005739">
    <property type="term" value="C:mitochondrion"/>
    <property type="evidence" value="ECO:0007669"/>
    <property type="project" value="UniProtKB-SubCell"/>
</dbReference>
<comment type="cofactor">
    <cofactor evidence="2 9">
        <name>FAD</name>
        <dbReference type="ChEBI" id="CHEBI:57692"/>
    </cofactor>
</comment>
<comment type="subcellular location">
    <subcellularLocation>
        <location evidence="9">Cytoplasm</location>
    </subcellularLocation>
    <subcellularLocation>
        <location evidence="9">Mitochondrion</location>
    </subcellularLocation>
    <text evidence="9">Relocalizes to mitochondria after H(2)O(2) exposure.</text>
</comment>
<evidence type="ECO:0000256" key="5">
    <source>
        <dbReference type="ARBA" id="ARBA00022643"/>
    </source>
</evidence>
<dbReference type="SUPFAM" id="SSF52218">
    <property type="entry name" value="Flavoproteins"/>
    <property type="match status" value="1"/>
</dbReference>
<dbReference type="STRING" id="379508.A5DV50"/>
<dbReference type="InterPro" id="IPR003097">
    <property type="entry name" value="CysJ-like_FAD-binding"/>
</dbReference>
<feature type="binding site" evidence="9">
    <location>
        <position position="451"/>
    </location>
    <ligand>
        <name>NADP(+)</name>
        <dbReference type="ChEBI" id="CHEBI:58349"/>
    </ligand>
</feature>